<evidence type="ECO:0000313" key="1">
    <source>
        <dbReference type="EMBL" id="MBC8573552.1"/>
    </source>
</evidence>
<proteinExistence type="predicted"/>
<reference evidence="1 2" key="1">
    <citation type="submission" date="2020-08" db="EMBL/GenBank/DDBJ databases">
        <title>Genome public.</title>
        <authorList>
            <person name="Liu C."/>
            <person name="Sun Q."/>
        </authorList>
    </citation>
    <scope>NUCLEOTIDE SEQUENCE [LARGE SCALE GENOMIC DNA]</scope>
    <source>
        <strain evidence="1 2">NSJ-46</strain>
    </source>
</reference>
<dbReference type="InterPro" id="IPR042099">
    <property type="entry name" value="ANL_N_sf"/>
</dbReference>
<dbReference type="Gene3D" id="3.40.50.12780">
    <property type="entry name" value="N-terminal domain of ligase-like"/>
    <property type="match status" value="1"/>
</dbReference>
<protein>
    <submittedName>
        <fullName evidence="1">Phenylacetate--CoA ligase family protein</fullName>
    </submittedName>
</protein>
<dbReference type="SUPFAM" id="SSF56801">
    <property type="entry name" value="Acetyl-CoA synthetase-like"/>
    <property type="match status" value="1"/>
</dbReference>
<keyword evidence="2" id="KW-1185">Reference proteome</keyword>
<keyword evidence="1" id="KW-0436">Ligase</keyword>
<dbReference type="PANTHER" id="PTHR36932:SF1">
    <property type="entry name" value="CAPSULAR POLYSACCHARIDE BIOSYNTHESIS PROTEIN"/>
    <property type="match status" value="1"/>
</dbReference>
<dbReference type="Proteomes" id="UP000657421">
    <property type="component" value="Unassembled WGS sequence"/>
</dbReference>
<name>A0ABR7NCI4_9FIRM</name>
<dbReference type="InterPro" id="IPR053158">
    <property type="entry name" value="CapK_Type1_Caps_Biosynth"/>
</dbReference>
<accession>A0ABR7NCI4</accession>
<dbReference type="PANTHER" id="PTHR36932">
    <property type="entry name" value="CAPSULAR POLYSACCHARIDE BIOSYNTHESIS PROTEIN"/>
    <property type="match status" value="1"/>
</dbReference>
<gene>
    <name evidence="1" type="ORF">H8716_10730</name>
</gene>
<sequence length="437" mass="51004">MSFVIEKKLKNVMTFYYLMKLDKKIPTDRKFIRKRQGKKVHELMKCAYEVPFYRERFDRCHLTPDDFRSAEDLAKFPVLTRADLREWMQKEYDAHPEMHERWNVLSTSGSSGTPLKFLQTQRESACVDANWIRVLMYAGYHPLRGKLFSFETSHKHVDAKKGDSIIQKFGLMRRRVVSEKNCVGEGIRDILNEVNEYQPDVLCFRRNCLVRMALYAQRNNMKVHKPKIYVPVSEMVDDMTRKVLAETFGDGLMDAYGSSETGSCIIQVPGAELYYINSDTHVVNIYDEEQHLADEGKVIITTLFKKDFPIINYEIGDRASSVTVDGVRYIKNIKGRVNDLVRHEHSDETSALELMKIPNGIVGIAQFRYIQESYHDMRIQLVKDPANNAHTKEEIEDFFQKKMADLFGEEFQLHFDWLDVIPPDENGKMRCFACKMQ</sequence>
<dbReference type="RefSeq" id="WP_249308838.1">
    <property type="nucleotide sequence ID" value="NZ_JACRSZ010000010.1"/>
</dbReference>
<comment type="caution">
    <text evidence="1">The sequence shown here is derived from an EMBL/GenBank/DDBJ whole genome shotgun (WGS) entry which is preliminary data.</text>
</comment>
<dbReference type="GO" id="GO:0016874">
    <property type="term" value="F:ligase activity"/>
    <property type="evidence" value="ECO:0007669"/>
    <property type="project" value="UniProtKB-KW"/>
</dbReference>
<organism evidence="1 2">
    <name type="scientific">Jingyaoa shaoxingensis</name>
    <dbReference type="NCBI Taxonomy" id="2763671"/>
    <lineage>
        <taxon>Bacteria</taxon>
        <taxon>Bacillati</taxon>
        <taxon>Bacillota</taxon>
        <taxon>Clostridia</taxon>
        <taxon>Lachnospirales</taxon>
        <taxon>Lachnospiraceae</taxon>
        <taxon>Jingyaoa</taxon>
    </lineage>
</organism>
<dbReference type="EMBL" id="JACRSZ010000010">
    <property type="protein sequence ID" value="MBC8573552.1"/>
    <property type="molecule type" value="Genomic_DNA"/>
</dbReference>
<evidence type="ECO:0000313" key="2">
    <source>
        <dbReference type="Proteomes" id="UP000657421"/>
    </source>
</evidence>